<dbReference type="Proteomes" id="UP000325315">
    <property type="component" value="Unassembled WGS sequence"/>
</dbReference>
<proteinExistence type="predicted"/>
<name>A0A5B6V0M9_9ROSI</name>
<gene>
    <name evidence="1" type="ORF">EPI10_029075</name>
</gene>
<accession>A0A5B6V0M9</accession>
<dbReference type="EMBL" id="SMMG02000009">
    <property type="protein sequence ID" value="KAA3462603.1"/>
    <property type="molecule type" value="Genomic_DNA"/>
</dbReference>
<sequence length="226" mass="26717">MDLGDDNFEFRFAIAIRRPEGLITVWDKGFFKTNIESCENRFIVIEGKLCEGMGAVFINVYVPNNLPEQKNLWEELYGLRSQFSSIWIVGGIEKGSREFENFIDICKLVDLPLSWKNFTWFGSDNKRNRLDRFLSEESWLQRLKRPISDHILILLANESIDWGPRPFKFINAWFKKEDCKRLIEKEWSEMGSLKGHMAIKLQKLKGTLRKWNENASNVLEKNNYRK</sequence>
<dbReference type="PANTHER" id="PTHR33710">
    <property type="entry name" value="BNAC02G09200D PROTEIN"/>
    <property type="match status" value="1"/>
</dbReference>
<evidence type="ECO:0000313" key="2">
    <source>
        <dbReference type="Proteomes" id="UP000325315"/>
    </source>
</evidence>
<dbReference type="OrthoDB" id="1881450at2759"/>
<reference evidence="2" key="1">
    <citation type="journal article" date="2019" name="Plant Biotechnol. J.">
        <title>Genome sequencing of the Australian wild diploid species Gossypium australe highlights disease resistance and delayed gland morphogenesis.</title>
        <authorList>
            <person name="Cai Y."/>
            <person name="Cai X."/>
            <person name="Wang Q."/>
            <person name="Wang P."/>
            <person name="Zhang Y."/>
            <person name="Cai C."/>
            <person name="Xu Y."/>
            <person name="Wang K."/>
            <person name="Zhou Z."/>
            <person name="Wang C."/>
            <person name="Geng S."/>
            <person name="Li B."/>
            <person name="Dong Q."/>
            <person name="Hou Y."/>
            <person name="Wang H."/>
            <person name="Ai P."/>
            <person name="Liu Z."/>
            <person name="Yi F."/>
            <person name="Sun M."/>
            <person name="An G."/>
            <person name="Cheng J."/>
            <person name="Zhang Y."/>
            <person name="Shi Q."/>
            <person name="Xie Y."/>
            <person name="Shi X."/>
            <person name="Chang Y."/>
            <person name="Huang F."/>
            <person name="Chen Y."/>
            <person name="Hong S."/>
            <person name="Mi L."/>
            <person name="Sun Q."/>
            <person name="Zhang L."/>
            <person name="Zhou B."/>
            <person name="Peng R."/>
            <person name="Zhang X."/>
            <person name="Liu F."/>
        </authorList>
    </citation>
    <scope>NUCLEOTIDE SEQUENCE [LARGE SCALE GENOMIC DNA]</scope>
    <source>
        <strain evidence="2">cv. PA1801</strain>
    </source>
</reference>
<keyword evidence="1" id="KW-0548">Nucleotidyltransferase</keyword>
<keyword evidence="1" id="KW-0808">Transferase</keyword>
<dbReference type="InterPro" id="IPR036691">
    <property type="entry name" value="Endo/exonu/phosph_ase_sf"/>
</dbReference>
<dbReference type="Gene3D" id="3.60.10.10">
    <property type="entry name" value="Endonuclease/exonuclease/phosphatase"/>
    <property type="match status" value="1"/>
</dbReference>
<organism evidence="1 2">
    <name type="scientific">Gossypium australe</name>
    <dbReference type="NCBI Taxonomy" id="47621"/>
    <lineage>
        <taxon>Eukaryota</taxon>
        <taxon>Viridiplantae</taxon>
        <taxon>Streptophyta</taxon>
        <taxon>Embryophyta</taxon>
        <taxon>Tracheophyta</taxon>
        <taxon>Spermatophyta</taxon>
        <taxon>Magnoliopsida</taxon>
        <taxon>eudicotyledons</taxon>
        <taxon>Gunneridae</taxon>
        <taxon>Pentapetalae</taxon>
        <taxon>rosids</taxon>
        <taxon>malvids</taxon>
        <taxon>Malvales</taxon>
        <taxon>Malvaceae</taxon>
        <taxon>Malvoideae</taxon>
        <taxon>Gossypium</taxon>
    </lineage>
</organism>
<evidence type="ECO:0000313" key="1">
    <source>
        <dbReference type="EMBL" id="KAA3462603.1"/>
    </source>
</evidence>
<protein>
    <submittedName>
        <fullName evidence="1">Reverse transcriptase</fullName>
    </submittedName>
</protein>
<dbReference type="AlphaFoldDB" id="A0A5B6V0M9"/>
<dbReference type="SUPFAM" id="SSF56219">
    <property type="entry name" value="DNase I-like"/>
    <property type="match status" value="1"/>
</dbReference>
<dbReference type="PANTHER" id="PTHR33710:SF64">
    <property type="entry name" value="ENDONUCLEASE_EXONUCLEASE_PHOSPHATASE DOMAIN-CONTAINING PROTEIN"/>
    <property type="match status" value="1"/>
</dbReference>
<comment type="caution">
    <text evidence="1">The sequence shown here is derived from an EMBL/GenBank/DDBJ whole genome shotgun (WGS) entry which is preliminary data.</text>
</comment>
<keyword evidence="2" id="KW-1185">Reference proteome</keyword>
<keyword evidence="1" id="KW-0695">RNA-directed DNA polymerase</keyword>
<dbReference type="GO" id="GO:0003964">
    <property type="term" value="F:RNA-directed DNA polymerase activity"/>
    <property type="evidence" value="ECO:0007669"/>
    <property type="project" value="UniProtKB-KW"/>
</dbReference>